<dbReference type="SUPFAM" id="SSF90209">
    <property type="entry name" value="Ran binding protein zinc finger-like"/>
    <property type="match status" value="3"/>
</dbReference>
<dbReference type="PANTHER" id="PTHR15725:SF0">
    <property type="entry name" value="ZINC FINGER CCCH DOMAIN-CONTAINING PROTEIN 32-LIKE"/>
    <property type="match status" value="1"/>
</dbReference>
<dbReference type="PROSITE" id="PS50199">
    <property type="entry name" value="ZF_RANBP2_2"/>
    <property type="match status" value="3"/>
</dbReference>
<dbReference type="Gene3D" id="4.10.1060.10">
    <property type="entry name" value="Zinc finger, RanBP2-type"/>
    <property type="match status" value="3"/>
</dbReference>
<feature type="domain" description="RanBP2-type" evidence="8">
    <location>
        <begin position="104"/>
        <end position="135"/>
    </location>
</feature>
<keyword evidence="3 5" id="KW-0862">Zinc</keyword>
<dbReference type="InterPro" id="IPR036855">
    <property type="entry name" value="Znf_CCCH_sf"/>
</dbReference>
<dbReference type="PANTHER" id="PTHR15725">
    <property type="entry name" value="ZN-FINGER, C-X8-C-X5-C-X3-H TYPE-CONTAINING"/>
    <property type="match status" value="1"/>
</dbReference>
<evidence type="ECO:0000256" key="3">
    <source>
        <dbReference type="ARBA" id="ARBA00022833"/>
    </source>
</evidence>
<evidence type="ECO:0000256" key="2">
    <source>
        <dbReference type="ARBA" id="ARBA00022771"/>
    </source>
</evidence>
<keyword evidence="2 4" id="KW-0863">Zinc-finger</keyword>
<evidence type="ECO:0000256" key="1">
    <source>
        <dbReference type="ARBA" id="ARBA00022723"/>
    </source>
</evidence>
<feature type="domain" description="C3H1-type" evidence="7">
    <location>
        <begin position="210"/>
        <end position="237"/>
    </location>
</feature>
<protein>
    <submittedName>
        <fullName evidence="9">Uncharacterized protein</fullName>
    </submittedName>
</protein>
<evidence type="ECO:0000256" key="6">
    <source>
        <dbReference type="SAM" id="MobiDB-lite"/>
    </source>
</evidence>
<dbReference type="Proteomes" id="UP000823775">
    <property type="component" value="Unassembled WGS sequence"/>
</dbReference>
<name>A0ABS8TL41_DATST</name>
<feature type="zinc finger region" description="C3H1-type" evidence="5">
    <location>
        <begin position="210"/>
        <end position="237"/>
    </location>
</feature>
<dbReference type="Pfam" id="PF14608">
    <property type="entry name" value="zf-CCCH_2"/>
    <property type="match status" value="1"/>
</dbReference>
<dbReference type="Pfam" id="PF15663">
    <property type="entry name" value="zf-CCCH_3"/>
    <property type="match status" value="1"/>
</dbReference>
<feature type="region of interest" description="Disordered" evidence="6">
    <location>
        <begin position="244"/>
        <end position="286"/>
    </location>
</feature>
<feature type="domain" description="RanBP2-type" evidence="8">
    <location>
        <begin position="48"/>
        <end position="79"/>
    </location>
</feature>
<dbReference type="SMART" id="SM00356">
    <property type="entry name" value="ZnF_C3H1"/>
    <property type="match status" value="3"/>
</dbReference>
<dbReference type="InterPro" id="IPR001876">
    <property type="entry name" value="Znf_RanBP2"/>
</dbReference>
<evidence type="ECO:0000259" key="7">
    <source>
        <dbReference type="PROSITE" id="PS50103"/>
    </source>
</evidence>
<dbReference type="PROSITE" id="PS01358">
    <property type="entry name" value="ZF_RANBP2_1"/>
    <property type="match status" value="3"/>
</dbReference>
<dbReference type="Pfam" id="PF00641">
    <property type="entry name" value="Zn_ribbon_RanBP"/>
    <property type="match status" value="2"/>
</dbReference>
<feature type="domain" description="RanBP2-type" evidence="8">
    <location>
        <begin position="3"/>
        <end position="32"/>
    </location>
</feature>
<feature type="region of interest" description="Disordered" evidence="6">
    <location>
        <begin position="332"/>
        <end position="362"/>
    </location>
</feature>
<feature type="compositionally biased region" description="Basic and acidic residues" evidence="6">
    <location>
        <begin position="611"/>
        <end position="623"/>
    </location>
</feature>
<feature type="region of interest" description="Disordered" evidence="6">
    <location>
        <begin position="557"/>
        <end position="649"/>
    </location>
</feature>
<feature type="zinc finger region" description="C3H1-type" evidence="5">
    <location>
        <begin position="162"/>
        <end position="188"/>
    </location>
</feature>
<evidence type="ECO:0000313" key="10">
    <source>
        <dbReference type="Proteomes" id="UP000823775"/>
    </source>
</evidence>
<gene>
    <name evidence="9" type="ORF">HAX54_013288</name>
</gene>
<accession>A0ABS8TL41</accession>
<dbReference type="PROSITE" id="PS50103">
    <property type="entry name" value="ZF_C3H1"/>
    <property type="match status" value="2"/>
</dbReference>
<keyword evidence="1 5" id="KW-0479">Metal-binding</keyword>
<keyword evidence="10" id="KW-1185">Reference proteome</keyword>
<reference evidence="9 10" key="1">
    <citation type="journal article" date="2021" name="BMC Genomics">
        <title>Datura genome reveals duplications of psychoactive alkaloid biosynthetic genes and high mutation rate following tissue culture.</title>
        <authorList>
            <person name="Rajewski A."/>
            <person name="Carter-House D."/>
            <person name="Stajich J."/>
            <person name="Litt A."/>
        </authorList>
    </citation>
    <scope>NUCLEOTIDE SEQUENCE [LARGE SCALE GENOMIC DNA]</scope>
    <source>
        <strain evidence="9">AR-01</strain>
    </source>
</reference>
<proteinExistence type="predicted"/>
<feature type="domain" description="C3H1-type" evidence="7">
    <location>
        <begin position="162"/>
        <end position="188"/>
    </location>
</feature>
<dbReference type="SMART" id="SM00547">
    <property type="entry name" value="ZnF_RBZ"/>
    <property type="match status" value="3"/>
</dbReference>
<evidence type="ECO:0000259" key="8">
    <source>
        <dbReference type="PROSITE" id="PS50199"/>
    </source>
</evidence>
<dbReference type="EMBL" id="JACEIK010001796">
    <property type="protein sequence ID" value="MCD7472259.1"/>
    <property type="molecule type" value="Genomic_DNA"/>
</dbReference>
<comment type="caution">
    <text evidence="9">The sequence shown here is derived from an EMBL/GenBank/DDBJ whole genome shotgun (WGS) entry which is preliminary data.</text>
</comment>
<evidence type="ECO:0000256" key="4">
    <source>
        <dbReference type="PROSITE-ProRule" id="PRU00322"/>
    </source>
</evidence>
<dbReference type="Gene3D" id="4.10.1000.10">
    <property type="entry name" value="Zinc finger, CCCH-type"/>
    <property type="match status" value="2"/>
</dbReference>
<organism evidence="9 10">
    <name type="scientific">Datura stramonium</name>
    <name type="common">Jimsonweed</name>
    <name type="synonym">Common thornapple</name>
    <dbReference type="NCBI Taxonomy" id="4076"/>
    <lineage>
        <taxon>Eukaryota</taxon>
        <taxon>Viridiplantae</taxon>
        <taxon>Streptophyta</taxon>
        <taxon>Embryophyta</taxon>
        <taxon>Tracheophyta</taxon>
        <taxon>Spermatophyta</taxon>
        <taxon>Magnoliopsida</taxon>
        <taxon>eudicotyledons</taxon>
        <taxon>Gunneridae</taxon>
        <taxon>Pentapetalae</taxon>
        <taxon>asterids</taxon>
        <taxon>lamiids</taxon>
        <taxon>Solanales</taxon>
        <taxon>Solanaceae</taxon>
        <taxon>Solanoideae</taxon>
        <taxon>Datureae</taxon>
        <taxon>Datura</taxon>
    </lineage>
</organism>
<evidence type="ECO:0000256" key="5">
    <source>
        <dbReference type="PROSITE-ProRule" id="PRU00723"/>
    </source>
</evidence>
<dbReference type="InterPro" id="IPR041686">
    <property type="entry name" value="Znf-CCCH_3"/>
</dbReference>
<dbReference type="InterPro" id="IPR036443">
    <property type="entry name" value="Znf_RanBP2_sf"/>
</dbReference>
<dbReference type="InterPro" id="IPR000571">
    <property type="entry name" value="Znf_CCCH"/>
</dbReference>
<evidence type="ECO:0000313" key="9">
    <source>
        <dbReference type="EMBL" id="MCD7472259.1"/>
    </source>
</evidence>
<sequence length="664" mass="74245">MSREGDWMCAACQHLNFKKRDACQRCSCPKYETSADVSTYGLNRTEVLAGDWYCSAMNCGSHNYASRTSCYRCGALKSDYYGVGAGMMAPEVRAYDASTLPGWKSGDWICSRIGCGRHNYASRAECYKCKTPKDFGGDLRETSPLTCKKGMECEYRHSEIARLNPRDCWYWLAGSCLNPTCAFRHPPLESRAETSSEFAPPPNTSAVPVNKTNVPCYFYFNGYCNKGERCSYLHGPDDGTTAWKSSKIASGVPDGPTAEKKTSAGSETGPSAVEKHPDSSETGPKAAAHEYIKSKVDLRLMTNNVGEQSASHETSGSPSEEATAVGLDSVVPAEGFTQGGSDLSHNQSSDEEVENNVEREEWLESSPGFDVLVDDRVEGLSHEADHNYLLHHDMEDRELDERFAGYDFENNLEYDPAYPDMRLVSDEELDDSYYNVENHEINAYVRETLVPAHGRQNVPRKRELPRELAFRGRGNVDLRDLLKKRRVNESDPSNHLSGRFDLSRSSACEQGRDRHRPQGSRWMPQRLASKVESNNPSFSSGFVDGTLLEGANRLKKLRQSQGSSYRQQHFKDRRRGRSRPFANEPPRRMASRKRLTEVPKVFSAPKTLAQIREEKRRGGREDGNSFEGTGPSGASEREDFSGPKPLSEILKDKRRLGSVVSLSN</sequence>
<dbReference type="SUPFAM" id="SSF90229">
    <property type="entry name" value="CCCH zinc finger"/>
    <property type="match status" value="1"/>
</dbReference>
<feature type="region of interest" description="Disordered" evidence="6">
    <location>
        <begin position="488"/>
        <end position="522"/>
    </location>
</feature>